<keyword evidence="4 8" id="KW-0560">Oxidoreductase</keyword>
<keyword evidence="6 8" id="KW-0503">Monooxygenase</keyword>
<evidence type="ECO:0000256" key="7">
    <source>
        <dbReference type="PIRSR" id="PIRSR602401-1"/>
    </source>
</evidence>
<evidence type="ECO:0000313" key="10">
    <source>
        <dbReference type="Proteomes" id="UP000031561"/>
    </source>
</evidence>
<dbReference type="Gene3D" id="1.10.630.10">
    <property type="entry name" value="Cytochrome P450"/>
    <property type="match status" value="1"/>
</dbReference>
<sequence length="437" mass="49299">MTLPPGKMGLPILGETLAFFNDPEFAPKRFSQYGPIFKSRILGQPTIFVKGSQANQFVLLNEPERFTVSWPPSTQRLLGPCSLSMQQGHTHRSRRQILAQAFMPRALAGYIPTMMSILERYGDRWCQSSPLTWYPELRHLTLEIACQLLVGLENGSQTSLGKNFEGWTAGLFSLPLPFPWTAFGKALRCRQQLIAEISSIIDHRQSTEDRTDDPASDALGLLLKAEDDQGQRLSPTELNDQILTLLFAGHETLTSGLATFCLQMAQHPAVRHRLRAEIDQQAQDPLTLERIKAMPYLEKVMQEVLRFTPPVAGGFRQVVQDCQFETYTFPKGWQVLYQIAATQSDPSLYPNPDTFDPDRFESEPIAAVPKHGYLPFGGGIRECLGKEFARLEMKLFAIHMLQTYDWQILPDQDLSLTITPTPAPKSGLKVHFCPRRP</sequence>
<dbReference type="AlphaFoldDB" id="A0ABD4T9R2"/>
<dbReference type="InterPro" id="IPR002401">
    <property type="entry name" value="Cyt_P450_E_grp-I"/>
</dbReference>
<dbReference type="PRINTS" id="PR00385">
    <property type="entry name" value="P450"/>
</dbReference>
<keyword evidence="2 7" id="KW-0349">Heme</keyword>
<evidence type="ECO:0000256" key="5">
    <source>
        <dbReference type="ARBA" id="ARBA00023004"/>
    </source>
</evidence>
<dbReference type="PANTHER" id="PTHR24286:SF384">
    <property type="entry name" value="P450, PUTATIVE (EUROFUNG)-RELATED"/>
    <property type="match status" value="1"/>
</dbReference>
<accession>A0ABD4T9R2</accession>
<dbReference type="Pfam" id="PF00067">
    <property type="entry name" value="p450"/>
    <property type="match status" value="1"/>
</dbReference>
<comment type="cofactor">
    <cofactor evidence="7">
        <name>heme</name>
        <dbReference type="ChEBI" id="CHEBI:30413"/>
    </cofactor>
</comment>
<dbReference type="InterPro" id="IPR001128">
    <property type="entry name" value="Cyt_P450"/>
</dbReference>
<protein>
    <submittedName>
        <fullName evidence="9">Cytochrome P450</fullName>
    </submittedName>
</protein>
<keyword evidence="10" id="KW-1185">Reference proteome</keyword>
<dbReference type="EMBL" id="JTHE03000116">
    <property type="protein sequence ID" value="MCM1985159.1"/>
    <property type="molecule type" value="Genomic_DNA"/>
</dbReference>
<name>A0ABD4T9R2_9CYAN</name>
<evidence type="ECO:0000256" key="2">
    <source>
        <dbReference type="ARBA" id="ARBA00022617"/>
    </source>
</evidence>
<gene>
    <name evidence="9" type="ORF">QQ91_0020280</name>
</gene>
<dbReference type="GO" id="GO:0004497">
    <property type="term" value="F:monooxygenase activity"/>
    <property type="evidence" value="ECO:0007669"/>
    <property type="project" value="UniProtKB-KW"/>
</dbReference>
<keyword evidence="5 7" id="KW-0408">Iron</keyword>
<dbReference type="InterPro" id="IPR017972">
    <property type="entry name" value="Cyt_P450_CS"/>
</dbReference>
<dbReference type="PANTHER" id="PTHR24286">
    <property type="entry name" value="CYTOCHROME P450 26"/>
    <property type="match status" value="1"/>
</dbReference>
<organism evidence="9 10">
    <name type="scientific">Lyngbya confervoides BDU141951</name>
    <dbReference type="NCBI Taxonomy" id="1574623"/>
    <lineage>
        <taxon>Bacteria</taxon>
        <taxon>Bacillati</taxon>
        <taxon>Cyanobacteriota</taxon>
        <taxon>Cyanophyceae</taxon>
        <taxon>Oscillatoriophycideae</taxon>
        <taxon>Oscillatoriales</taxon>
        <taxon>Microcoleaceae</taxon>
        <taxon>Lyngbya</taxon>
    </lineage>
</organism>
<evidence type="ECO:0000256" key="8">
    <source>
        <dbReference type="RuleBase" id="RU000461"/>
    </source>
</evidence>
<evidence type="ECO:0000256" key="6">
    <source>
        <dbReference type="ARBA" id="ARBA00023033"/>
    </source>
</evidence>
<dbReference type="PROSITE" id="PS00086">
    <property type="entry name" value="CYTOCHROME_P450"/>
    <property type="match status" value="1"/>
</dbReference>
<dbReference type="CDD" id="cd11044">
    <property type="entry name" value="CYP120A1_CYP26-like"/>
    <property type="match status" value="1"/>
</dbReference>
<dbReference type="InterPro" id="IPR036396">
    <property type="entry name" value="Cyt_P450_sf"/>
</dbReference>
<comment type="caution">
    <text evidence="9">The sequence shown here is derived from an EMBL/GenBank/DDBJ whole genome shotgun (WGS) entry which is preliminary data.</text>
</comment>
<dbReference type="GO" id="GO:0046872">
    <property type="term" value="F:metal ion binding"/>
    <property type="evidence" value="ECO:0007669"/>
    <property type="project" value="UniProtKB-KW"/>
</dbReference>
<dbReference type="SUPFAM" id="SSF48264">
    <property type="entry name" value="Cytochrome P450"/>
    <property type="match status" value="1"/>
</dbReference>
<reference evidence="9 10" key="1">
    <citation type="journal article" date="2015" name="Genome Announc.">
        <title>Draft Genome Sequence of Filamentous Marine Cyanobacterium Lyngbya confervoides Strain BDU141951.</title>
        <authorList>
            <person name="Chandrababunaidu M.M."/>
            <person name="Sen D."/>
            <person name="Tripathy S."/>
        </authorList>
    </citation>
    <scope>NUCLEOTIDE SEQUENCE [LARGE SCALE GENOMIC DNA]</scope>
    <source>
        <strain evidence="9 10">BDU141951</strain>
    </source>
</reference>
<keyword evidence="3 7" id="KW-0479">Metal-binding</keyword>
<proteinExistence type="inferred from homology"/>
<evidence type="ECO:0000256" key="3">
    <source>
        <dbReference type="ARBA" id="ARBA00022723"/>
    </source>
</evidence>
<dbReference type="RefSeq" id="WP_166277858.1">
    <property type="nucleotide sequence ID" value="NZ_JTHE03000116.1"/>
</dbReference>
<evidence type="ECO:0000313" key="9">
    <source>
        <dbReference type="EMBL" id="MCM1985159.1"/>
    </source>
</evidence>
<evidence type="ECO:0000256" key="1">
    <source>
        <dbReference type="ARBA" id="ARBA00010617"/>
    </source>
</evidence>
<evidence type="ECO:0000256" key="4">
    <source>
        <dbReference type="ARBA" id="ARBA00023002"/>
    </source>
</evidence>
<dbReference type="PRINTS" id="PR00463">
    <property type="entry name" value="EP450I"/>
</dbReference>
<comment type="similarity">
    <text evidence="1 8">Belongs to the cytochrome P450 family.</text>
</comment>
<dbReference type="Proteomes" id="UP000031561">
    <property type="component" value="Unassembled WGS sequence"/>
</dbReference>
<feature type="binding site" description="axial binding residue" evidence="7">
    <location>
        <position position="383"/>
    </location>
    <ligand>
        <name>heme</name>
        <dbReference type="ChEBI" id="CHEBI:30413"/>
    </ligand>
    <ligandPart>
        <name>Fe</name>
        <dbReference type="ChEBI" id="CHEBI:18248"/>
    </ligandPart>
</feature>